<evidence type="ECO:0000313" key="3">
    <source>
        <dbReference type="Proteomes" id="UP000595205"/>
    </source>
</evidence>
<dbReference type="EMBL" id="AP024256">
    <property type="protein sequence ID" value="BCP02505.1"/>
    <property type="molecule type" value="Genomic_DNA"/>
</dbReference>
<dbReference type="Proteomes" id="UP000595205">
    <property type="component" value="Plasmid pM018"/>
</dbReference>
<keyword evidence="2" id="KW-0614">Plasmid</keyword>
<geneLocation type="plasmid" evidence="2 3">
    <name>pM018</name>
</geneLocation>
<name>A0A7R7MYW9_MYCIT</name>
<proteinExistence type="predicted"/>
<feature type="domain" description="LtfC/p132/Gp6 beta-sandwich" evidence="1">
    <location>
        <begin position="258"/>
        <end position="324"/>
    </location>
</feature>
<dbReference type="InterPro" id="IPR055688">
    <property type="entry name" value="LtfC/p132/Gp6_b-sand"/>
</dbReference>
<organism evidence="2 3">
    <name type="scientific">Mycobacterium intracellulare</name>
    <dbReference type="NCBI Taxonomy" id="1767"/>
    <lineage>
        <taxon>Bacteria</taxon>
        <taxon>Bacillati</taxon>
        <taxon>Actinomycetota</taxon>
        <taxon>Actinomycetes</taxon>
        <taxon>Mycobacteriales</taxon>
        <taxon>Mycobacteriaceae</taxon>
        <taxon>Mycobacterium</taxon>
        <taxon>Mycobacterium avium complex (MAC)</taxon>
    </lineage>
</organism>
<gene>
    <name evidence="2" type="ORF">MINTM018_52740</name>
</gene>
<evidence type="ECO:0000313" key="2">
    <source>
        <dbReference type="EMBL" id="BCP02505.1"/>
    </source>
</evidence>
<reference evidence="2 3" key="1">
    <citation type="submission" date="2020-12" db="EMBL/GenBank/DDBJ databases">
        <title>Genome sequence of clinical Mycobacterium intracellulare strains.</title>
        <authorList>
            <person name="Tateishi Y."/>
            <person name="Matsumoto S."/>
            <person name="Fukushima Y."/>
            <person name="Nakajima C."/>
            <person name="Suzuki Y."/>
        </authorList>
    </citation>
    <scope>NUCLEOTIDE SEQUENCE [LARGE SCALE GENOMIC DNA]</scope>
    <source>
        <strain evidence="2 3">M018</strain>
        <plasmid evidence="2 3">pM018</plasmid>
    </source>
</reference>
<accession>A0A7R7MYW9</accession>
<dbReference type="RefSeq" id="WP_202349108.1">
    <property type="nucleotide sequence ID" value="NZ_AP024256.1"/>
</dbReference>
<sequence length="334" mass="36091">MSYIGVNLGTDQLVLTRGRDFKWSFENLDGSTPPQPVDFPAGDLFFELQTRGETNALQEVTVTQATGGTYILGFKDQWSPAIDFNDVTDNPHNLSGDITDALEGIPTIGAGNVEVHPSSLIPVWEVELTLNAGHVLSEQLVNTLNTTLTSLYNTFAGLLGVTVDFTIHDNLNLTVKVTSNRSFDEVGLITFVVDVTSTTITNALDAVADFLGVFNVLHVNFYWVHKYTVEFIGEPGLQPQPALSVDDSSLTGIDTPSVSVEILDPGRAPVTKWIFDISGTLAHLKVESEDADQIAANTKFQLVFLPDGEAAGGDPISEGFVKVQMPDAYVKEAS</sequence>
<dbReference type="Pfam" id="PF23926">
    <property type="entry name" value="LtfC"/>
    <property type="match status" value="1"/>
</dbReference>
<evidence type="ECO:0000259" key="1">
    <source>
        <dbReference type="Pfam" id="PF23926"/>
    </source>
</evidence>
<protein>
    <recommendedName>
        <fullName evidence="1">LtfC/p132/Gp6 beta-sandwich domain-containing protein</fullName>
    </recommendedName>
</protein>
<dbReference type="AlphaFoldDB" id="A0A7R7MYW9"/>